<keyword evidence="3" id="KW-1133">Transmembrane helix</keyword>
<evidence type="ECO:0000313" key="5">
    <source>
        <dbReference type="EMBL" id="KAF2143372.1"/>
    </source>
</evidence>
<feature type="compositionally biased region" description="Basic and acidic residues" evidence="2">
    <location>
        <begin position="1"/>
        <end position="11"/>
    </location>
</feature>
<gene>
    <name evidence="5" type="ORF">K452DRAFT_286196</name>
</gene>
<dbReference type="OrthoDB" id="10257697at2759"/>
<dbReference type="InterPro" id="IPR036400">
    <property type="entry name" value="Cyt_B5-like_heme/steroid_sf"/>
</dbReference>
<dbReference type="EMBL" id="ML995482">
    <property type="protein sequence ID" value="KAF2143372.1"/>
    <property type="molecule type" value="Genomic_DNA"/>
</dbReference>
<evidence type="ECO:0000256" key="2">
    <source>
        <dbReference type="SAM" id="MobiDB-lite"/>
    </source>
</evidence>
<feature type="region of interest" description="Disordered" evidence="2">
    <location>
        <begin position="237"/>
        <end position="257"/>
    </location>
</feature>
<dbReference type="InterPro" id="IPR001199">
    <property type="entry name" value="Cyt_B5-like_heme/steroid-bd"/>
</dbReference>
<name>A0A6A6BGU7_9PEZI</name>
<feature type="transmembrane region" description="Helical" evidence="3">
    <location>
        <begin position="37"/>
        <end position="55"/>
    </location>
</feature>
<dbReference type="PANTHER" id="PTHR10281">
    <property type="entry name" value="MEMBRANE-ASSOCIATED PROGESTERONE RECEPTOR COMPONENT-RELATED"/>
    <property type="match status" value="1"/>
</dbReference>
<dbReference type="FunFam" id="3.10.120.10:FF:000018">
    <property type="entry name" value="Heme/steroid binding domain protein, putative"/>
    <property type="match status" value="1"/>
</dbReference>
<sequence length="257" mass="28646">MADNAKPKEPEQSGSSSKKRAASPAADDIGRISVLDILRVLGGVVLLSAVASYFITGDSLLWGWRPWFARPDGLKAWVKGPLSLTDDELKAYDGSDPSKPILLALNGTIYDVSAGASFYGPGGGYHFFAGRDAARAFVTGCFEEDLTPDLRGVETMYIPVDNDMAVEDEAREKEVPKAELKVRRQQDAREARKRVRAVIEGWSKVFAGETGKDYLEVGKVRREEGWLEKLPKRELCEKARMERPKMRKPKKEQKQKQ</sequence>
<dbReference type="GO" id="GO:0012505">
    <property type="term" value="C:endomembrane system"/>
    <property type="evidence" value="ECO:0007669"/>
    <property type="project" value="TreeGrafter"/>
</dbReference>
<keyword evidence="6" id="KW-1185">Reference proteome</keyword>
<comment type="similarity">
    <text evidence="1">Belongs to the cytochrome b5 family. MAPR subfamily.</text>
</comment>
<evidence type="ECO:0000256" key="3">
    <source>
        <dbReference type="SAM" id="Phobius"/>
    </source>
</evidence>
<dbReference type="GeneID" id="54297746"/>
<dbReference type="SUPFAM" id="SSF55856">
    <property type="entry name" value="Cytochrome b5-like heme/steroid binding domain"/>
    <property type="match status" value="1"/>
</dbReference>
<dbReference type="Proteomes" id="UP000799438">
    <property type="component" value="Unassembled WGS sequence"/>
</dbReference>
<evidence type="ECO:0000256" key="1">
    <source>
        <dbReference type="ARBA" id="ARBA00038357"/>
    </source>
</evidence>
<dbReference type="Gene3D" id="3.10.120.10">
    <property type="entry name" value="Cytochrome b5-like heme/steroid binding domain"/>
    <property type="match status" value="1"/>
</dbReference>
<dbReference type="AlphaFoldDB" id="A0A6A6BGU7"/>
<dbReference type="InterPro" id="IPR050577">
    <property type="entry name" value="MAPR/NEUFC/NENF-like"/>
</dbReference>
<evidence type="ECO:0000259" key="4">
    <source>
        <dbReference type="SMART" id="SM01117"/>
    </source>
</evidence>
<keyword evidence="3" id="KW-0812">Transmembrane</keyword>
<accession>A0A6A6BGU7</accession>
<dbReference type="Pfam" id="PF00173">
    <property type="entry name" value="Cyt-b5"/>
    <property type="match status" value="1"/>
</dbReference>
<dbReference type="GO" id="GO:0016020">
    <property type="term" value="C:membrane"/>
    <property type="evidence" value="ECO:0007669"/>
    <property type="project" value="TreeGrafter"/>
</dbReference>
<dbReference type="PANTHER" id="PTHR10281:SF76">
    <property type="entry name" value="CALCUTTA CUP-RELATED"/>
    <property type="match status" value="1"/>
</dbReference>
<protein>
    <recommendedName>
        <fullName evidence="4">Cytochrome b5 heme-binding domain-containing protein</fullName>
    </recommendedName>
</protein>
<feature type="region of interest" description="Disordered" evidence="2">
    <location>
        <begin position="1"/>
        <end position="22"/>
    </location>
</feature>
<feature type="domain" description="Cytochrome b5 heme-binding" evidence="4">
    <location>
        <begin position="84"/>
        <end position="170"/>
    </location>
</feature>
<proteinExistence type="inferred from homology"/>
<reference evidence="5" key="1">
    <citation type="journal article" date="2020" name="Stud. Mycol.">
        <title>101 Dothideomycetes genomes: a test case for predicting lifestyles and emergence of pathogens.</title>
        <authorList>
            <person name="Haridas S."/>
            <person name="Albert R."/>
            <person name="Binder M."/>
            <person name="Bloem J."/>
            <person name="Labutti K."/>
            <person name="Salamov A."/>
            <person name="Andreopoulos B."/>
            <person name="Baker S."/>
            <person name="Barry K."/>
            <person name="Bills G."/>
            <person name="Bluhm B."/>
            <person name="Cannon C."/>
            <person name="Castanera R."/>
            <person name="Culley D."/>
            <person name="Daum C."/>
            <person name="Ezra D."/>
            <person name="Gonzalez J."/>
            <person name="Henrissat B."/>
            <person name="Kuo A."/>
            <person name="Liang C."/>
            <person name="Lipzen A."/>
            <person name="Lutzoni F."/>
            <person name="Magnuson J."/>
            <person name="Mondo S."/>
            <person name="Nolan M."/>
            <person name="Ohm R."/>
            <person name="Pangilinan J."/>
            <person name="Park H.-J."/>
            <person name="Ramirez L."/>
            <person name="Alfaro M."/>
            <person name="Sun H."/>
            <person name="Tritt A."/>
            <person name="Yoshinaga Y."/>
            <person name="Zwiers L.-H."/>
            <person name="Turgeon B."/>
            <person name="Goodwin S."/>
            <person name="Spatafora J."/>
            <person name="Crous P."/>
            <person name="Grigoriev I."/>
        </authorList>
    </citation>
    <scope>NUCLEOTIDE SEQUENCE</scope>
    <source>
        <strain evidence="5">CBS 121167</strain>
    </source>
</reference>
<evidence type="ECO:0000313" key="6">
    <source>
        <dbReference type="Proteomes" id="UP000799438"/>
    </source>
</evidence>
<keyword evidence="3" id="KW-0472">Membrane</keyword>
<dbReference type="SMART" id="SM01117">
    <property type="entry name" value="Cyt-b5"/>
    <property type="match status" value="1"/>
</dbReference>
<organism evidence="5 6">
    <name type="scientific">Aplosporella prunicola CBS 121167</name>
    <dbReference type="NCBI Taxonomy" id="1176127"/>
    <lineage>
        <taxon>Eukaryota</taxon>
        <taxon>Fungi</taxon>
        <taxon>Dikarya</taxon>
        <taxon>Ascomycota</taxon>
        <taxon>Pezizomycotina</taxon>
        <taxon>Dothideomycetes</taxon>
        <taxon>Dothideomycetes incertae sedis</taxon>
        <taxon>Botryosphaeriales</taxon>
        <taxon>Aplosporellaceae</taxon>
        <taxon>Aplosporella</taxon>
    </lineage>
</organism>
<dbReference type="RefSeq" id="XP_033399084.1">
    <property type="nucleotide sequence ID" value="XM_033540250.1"/>
</dbReference>